<dbReference type="GO" id="GO:0005524">
    <property type="term" value="F:ATP binding"/>
    <property type="evidence" value="ECO:0007669"/>
    <property type="project" value="UniProtKB-KW"/>
</dbReference>
<dbReference type="SUPFAM" id="SSF90123">
    <property type="entry name" value="ABC transporter transmembrane region"/>
    <property type="match status" value="1"/>
</dbReference>
<dbReference type="InterPro" id="IPR011527">
    <property type="entry name" value="ABC1_TM_dom"/>
</dbReference>
<dbReference type="GO" id="GO:0005886">
    <property type="term" value="C:plasma membrane"/>
    <property type="evidence" value="ECO:0007669"/>
    <property type="project" value="TreeGrafter"/>
</dbReference>
<feature type="transmembrane region" description="Helical" evidence="9">
    <location>
        <begin position="144"/>
        <end position="168"/>
    </location>
</feature>
<dbReference type="Pfam" id="PF00664">
    <property type="entry name" value="ABC_membrane"/>
    <property type="match status" value="1"/>
</dbReference>
<dbReference type="EMBL" id="PUHW01000878">
    <property type="protein sequence ID" value="KAG0683063.1"/>
    <property type="molecule type" value="Genomic_DNA"/>
</dbReference>
<evidence type="ECO:0000256" key="3">
    <source>
        <dbReference type="ARBA" id="ARBA00022448"/>
    </source>
</evidence>
<comment type="similarity">
    <text evidence="2">Belongs to the ABC transporter superfamily. ABCC family. Conjugate transporter (TC 3.A.1.208) subfamily.</text>
</comment>
<proteinExistence type="inferred from homology"/>
<keyword evidence="3" id="KW-0813">Transport</keyword>
<keyword evidence="5" id="KW-0547">Nucleotide-binding</keyword>
<dbReference type="CDD" id="cd18597">
    <property type="entry name" value="ABC_6TM_YOR1_D1_like"/>
    <property type="match status" value="1"/>
</dbReference>
<keyword evidence="8 9" id="KW-0472">Membrane</keyword>
<feature type="transmembrane region" description="Helical" evidence="9">
    <location>
        <begin position="72"/>
        <end position="94"/>
    </location>
</feature>
<feature type="non-terminal residue" evidence="11">
    <location>
        <position position="232"/>
    </location>
</feature>
<feature type="non-terminal residue" evidence="11">
    <location>
        <position position="1"/>
    </location>
</feature>
<evidence type="ECO:0000256" key="5">
    <source>
        <dbReference type="ARBA" id="ARBA00022741"/>
    </source>
</evidence>
<keyword evidence="4 9" id="KW-0812">Transmembrane</keyword>
<keyword evidence="12" id="KW-1185">Reference proteome</keyword>
<gene>
    <name evidence="11" type="ORF">C6P40_005231</name>
</gene>
<evidence type="ECO:0000256" key="4">
    <source>
        <dbReference type="ARBA" id="ARBA00022692"/>
    </source>
</evidence>
<dbReference type="GO" id="GO:0008559">
    <property type="term" value="F:ABC-type xenobiotic transporter activity"/>
    <property type="evidence" value="ECO:0007669"/>
    <property type="project" value="TreeGrafter"/>
</dbReference>
<dbReference type="AlphaFoldDB" id="A0A9P7BE01"/>
<feature type="transmembrane region" description="Helical" evidence="9">
    <location>
        <begin position="174"/>
        <end position="192"/>
    </location>
</feature>
<dbReference type="Gene3D" id="1.20.1560.10">
    <property type="entry name" value="ABC transporter type 1, transmembrane domain"/>
    <property type="match status" value="1"/>
</dbReference>
<comment type="subcellular location">
    <subcellularLocation>
        <location evidence="1">Membrane</location>
        <topology evidence="1">Multi-pass membrane protein</topology>
    </subcellularLocation>
</comment>
<sequence>INNEEEIEDFVIPAYVIPLCLYKTLKKEYNIGILFKILSDGANSTTPLVQKKLIQFVEYKVLGYESNVGKGVGYAVAVCLLIFISSVTINHSFYRLQLAGAKSRAILTRLLLDKSLTVNAKGSHNFPASKIQSMISTDLNRIDLAIGFFPFLLTTVVPVSIGIGLLLWNIGVSALVGIGVFFLVILSFGTFMKQLISIRKSASVFTDKRVNLMKELLKNYKMIKFYSWENSY</sequence>
<evidence type="ECO:0000259" key="10">
    <source>
        <dbReference type="PROSITE" id="PS50929"/>
    </source>
</evidence>
<evidence type="ECO:0000313" key="12">
    <source>
        <dbReference type="Proteomes" id="UP000697127"/>
    </source>
</evidence>
<dbReference type="Proteomes" id="UP000697127">
    <property type="component" value="Unassembled WGS sequence"/>
</dbReference>
<keyword evidence="7 9" id="KW-1133">Transmembrane helix</keyword>
<evidence type="ECO:0000256" key="1">
    <source>
        <dbReference type="ARBA" id="ARBA00004141"/>
    </source>
</evidence>
<feature type="domain" description="ABC transmembrane type-1" evidence="10">
    <location>
        <begin position="31"/>
        <end position="232"/>
    </location>
</feature>
<comment type="caution">
    <text evidence="11">The sequence shown here is derived from an EMBL/GenBank/DDBJ whole genome shotgun (WGS) entry which is preliminary data.</text>
</comment>
<dbReference type="PANTHER" id="PTHR24223:SF456">
    <property type="entry name" value="MULTIDRUG RESISTANCE-ASSOCIATED PROTEIN LETHAL(2)03659"/>
    <property type="match status" value="1"/>
</dbReference>
<evidence type="ECO:0000256" key="6">
    <source>
        <dbReference type="ARBA" id="ARBA00022840"/>
    </source>
</evidence>
<dbReference type="PROSITE" id="PS50929">
    <property type="entry name" value="ABC_TM1F"/>
    <property type="match status" value="1"/>
</dbReference>
<accession>A0A9P7BE01</accession>
<evidence type="ECO:0000256" key="9">
    <source>
        <dbReference type="SAM" id="Phobius"/>
    </source>
</evidence>
<protein>
    <recommendedName>
        <fullName evidence="10">ABC transmembrane type-1 domain-containing protein</fullName>
    </recommendedName>
</protein>
<name>A0A9P7BE01_9ASCO</name>
<dbReference type="PANTHER" id="PTHR24223">
    <property type="entry name" value="ATP-BINDING CASSETTE SUB-FAMILY C"/>
    <property type="match status" value="1"/>
</dbReference>
<dbReference type="InterPro" id="IPR050173">
    <property type="entry name" value="ABC_transporter_C-like"/>
</dbReference>
<dbReference type="InterPro" id="IPR036640">
    <property type="entry name" value="ABC1_TM_sf"/>
</dbReference>
<evidence type="ECO:0000256" key="7">
    <source>
        <dbReference type="ARBA" id="ARBA00022989"/>
    </source>
</evidence>
<keyword evidence="6" id="KW-0067">ATP-binding</keyword>
<evidence type="ECO:0000256" key="8">
    <source>
        <dbReference type="ARBA" id="ARBA00023136"/>
    </source>
</evidence>
<evidence type="ECO:0000313" key="11">
    <source>
        <dbReference type="EMBL" id="KAG0683063.1"/>
    </source>
</evidence>
<reference evidence="11" key="1">
    <citation type="submission" date="2020-11" db="EMBL/GenBank/DDBJ databases">
        <title>Kefir isolates.</title>
        <authorList>
            <person name="Marcisauskas S."/>
            <person name="Kim Y."/>
            <person name="Blasche S."/>
        </authorList>
    </citation>
    <scope>NUCLEOTIDE SEQUENCE</scope>
    <source>
        <strain evidence="11">Olga-1</strain>
    </source>
</reference>
<evidence type="ECO:0000256" key="2">
    <source>
        <dbReference type="ARBA" id="ARBA00009726"/>
    </source>
</evidence>
<organism evidence="11 12">
    <name type="scientific">Pichia californica</name>
    <dbReference type="NCBI Taxonomy" id="460514"/>
    <lineage>
        <taxon>Eukaryota</taxon>
        <taxon>Fungi</taxon>
        <taxon>Dikarya</taxon>
        <taxon>Ascomycota</taxon>
        <taxon>Saccharomycotina</taxon>
        <taxon>Pichiomycetes</taxon>
        <taxon>Pichiales</taxon>
        <taxon>Pichiaceae</taxon>
        <taxon>Pichia</taxon>
    </lineage>
</organism>